<dbReference type="Proteomes" id="UP000245683">
    <property type="component" value="Unassembled WGS sequence"/>
</dbReference>
<dbReference type="Gene3D" id="1.10.10.10">
    <property type="entry name" value="Winged helix-like DNA-binding domain superfamily/Winged helix DNA-binding domain"/>
    <property type="match status" value="1"/>
</dbReference>
<dbReference type="SMART" id="SM01043">
    <property type="entry name" value="BTAD"/>
    <property type="match status" value="1"/>
</dbReference>
<dbReference type="InterPro" id="IPR011990">
    <property type="entry name" value="TPR-like_helical_dom_sf"/>
</dbReference>
<name>A0A317K5N4_9ACTN</name>
<comment type="caution">
    <text evidence="8">The sequence shown here is derived from an EMBL/GenBank/DDBJ whole genome shotgun (WGS) entry which is preliminary data.</text>
</comment>
<dbReference type="PANTHER" id="PTHR35807:SF1">
    <property type="entry name" value="TRANSCRIPTIONAL REGULATOR REDD"/>
    <property type="match status" value="1"/>
</dbReference>
<dbReference type="InterPro" id="IPR001867">
    <property type="entry name" value="OmpR/PhoB-type_DNA-bd"/>
</dbReference>
<dbReference type="SMART" id="SM00862">
    <property type="entry name" value="Trans_reg_C"/>
    <property type="match status" value="1"/>
</dbReference>
<dbReference type="SUPFAM" id="SSF48452">
    <property type="entry name" value="TPR-like"/>
    <property type="match status" value="1"/>
</dbReference>
<organism evidence="8 9">
    <name type="scientific">Micromonospora globispora</name>
    <dbReference type="NCBI Taxonomy" id="1450148"/>
    <lineage>
        <taxon>Bacteria</taxon>
        <taxon>Bacillati</taxon>
        <taxon>Actinomycetota</taxon>
        <taxon>Actinomycetes</taxon>
        <taxon>Micromonosporales</taxon>
        <taxon>Micromonosporaceae</taxon>
        <taxon>Micromonospora</taxon>
    </lineage>
</organism>
<feature type="compositionally biased region" description="Basic and acidic residues" evidence="6">
    <location>
        <begin position="30"/>
        <end position="44"/>
    </location>
</feature>
<dbReference type="CDD" id="cd15831">
    <property type="entry name" value="BTAD"/>
    <property type="match status" value="1"/>
</dbReference>
<evidence type="ECO:0000256" key="4">
    <source>
        <dbReference type="ARBA" id="ARBA00023163"/>
    </source>
</evidence>
<dbReference type="SUPFAM" id="SSF46894">
    <property type="entry name" value="C-terminal effector domain of the bipartite response regulators"/>
    <property type="match status" value="1"/>
</dbReference>
<evidence type="ECO:0000256" key="1">
    <source>
        <dbReference type="ARBA" id="ARBA00005820"/>
    </source>
</evidence>
<dbReference type="Pfam" id="PF03704">
    <property type="entry name" value="BTAD"/>
    <property type="match status" value="1"/>
</dbReference>
<proteinExistence type="inferred from homology"/>
<evidence type="ECO:0000313" key="8">
    <source>
        <dbReference type="EMBL" id="PWU47828.1"/>
    </source>
</evidence>
<dbReference type="InterPro" id="IPR036388">
    <property type="entry name" value="WH-like_DNA-bd_sf"/>
</dbReference>
<dbReference type="Gene3D" id="1.25.40.10">
    <property type="entry name" value="Tetratricopeptide repeat domain"/>
    <property type="match status" value="1"/>
</dbReference>
<evidence type="ECO:0000259" key="7">
    <source>
        <dbReference type="PROSITE" id="PS51755"/>
    </source>
</evidence>
<gene>
    <name evidence="8" type="ORF">DLJ46_13585</name>
</gene>
<dbReference type="InterPro" id="IPR016032">
    <property type="entry name" value="Sig_transdc_resp-reg_C-effctor"/>
</dbReference>
<dbReference type="InterPro" id="IPR051677">
    <property type="entry name" value="AfsR-DnrI-RedD_regulator"/>
</dbReference>
<feature type="region of interest" description="Disordered" evidence="6">
    <location>
        <begin position="16"/>
        <end position="45"/>
    </location>
</feature>
<keyword evidence="9" id="KW-1185">Reference proteome</keyword>
<protein>
    <recommendedName>
        <fullName evidence="7">OmpR/PhoB-type domain-containing protein</fullName>
    </recommendedName>
</protein>
<evidence type="ECO:0000256" key="3">
    <source>
        <dbReference type="ARBA" id="ARBA00023125"/>
    </source>
</evidence>
<reference evidence="9" key="1">
    <citation type="submission" date="2018-05" db="EMBL/GenBank/DDBJ databases">
        <title>Micromonospora globispora sp. nov. and Micromonospora rugosa sp. nov., isolated from marine sediment.</title>
        <authorList>
            <person name="Carro L."/>
            <person name="Aysel V."/>
            <person name="Cetin D."/>
            <person name="Igual J.M."/>
            <person name="Klenk H.-P."/>
            <person name="Trujillo M.E."/>
            <person name="Sahin N."/>
        </authorList>
    </citation>
    <scope>NUCLEOTIDE SEQUENCE [LARGE SCALE GENOMIC DNA]</scope>
    <source>
        <strain evidence="9">S2904</strain>
    </source>
</reference>
<dbReference type="InterPro" id="IPR005158">
    <property type="entry name" value="BTAD"/>
</dbReference>
<evidence type="ECO:0000256" key="5">
    <source>
        <dbReference type="PROSITE-ProRule" id="PRU01091"/>
    </source>
</evidence>
<keyword evidence="3 5" id="KW-0238">DNA-binding</keyword>
<feature type="DNA-binding region" description="OmpR/PhoB-type" evidence="5">
    <location>
        <begin position="41"/>
        <end position="146"/>
    </location>
</feature>
<comment type="similarity">
    <text evidence="1">Belongs to the AfsR/DnrI/RedD regulatory family.</text>
</comment>
<dbReference type="PANTHER" id="PTHR35807">
    <property type="entry name" value="TRANSCRIPTIONAL REGULATOR REDD-RELATED"/>
    <property type="match status" value="1"/>
</dbReference>
<feature type="domain" description="OmpR/PhoB-type" evidence="7">
    <location>
        <begin position="41"/>
        <end position="146"/>
    </location>
</feature>
<evidence type="ECO:0000256" key="2">
    <source>
        <dbReference type="ARBA" id="ARBA00023015"/>
    </source>
</evidence>
<dbReference type="PROSITE" id="PS51755">
    <property type="entry name" value="OMPR_PHOB"/>
    <property type="match status" value="1"/>
</dbReference>
<keyword evidence="2" id="KW-0805">Transcription regulation</keyword>
<accession>A0A317K5N4</accession>
<dbReference type="GO" id="GO:0006355">
    <property type="term" value="P:regulation of DNA-templated transcription"/>
    <property type="evidence" value="ECO:0007669"/>
    <property type="project" value="InterPro"/>
</dbReference>
<keyword evidence="4" id="KW-0804">Transcription</keyword>
<dbReference type="EMBL" id="QGSV01000175">
    <property type="protein sequence ID" value="PWU47828.1"/>
    <property type="molecule type" value="Genomic_DNA"/>
</dbReference>
<evidence type="ECO:0000256" key="6">
    <source>
        <dbReference type="SAM" id="MobiDB-lite"/>
    </source>
</evidence>
<sequence length="301" mass="33828">MAGAFPLWSVLAEYEEHAHSAGPPHHREQRRSETLRSEAEEVQRRHGGGAVEFRLLGAVEAWAGDRQIDLGPRQQRLVLAILALNVNQLVPLDRLVDLTWPESPPHTARHAIHVRVSQLRTILATAGADHGNVKISTRGPTYVLQADPMSVDAHRFRALLATARLEPDDLERASMLRRALDLWHGPPLADVATPRVEELCWGLEETRLTALEELSDAQLRLGRHEEVVDELAEYARQHPYRQRLLAQLMLALYRAGRPADALIAYRHARSRLVDELGLDPSPQLQQLERAILRGDPSLDLP</sequence>
<dbReference type="AlphaFoldDB" id="A0A317K5N4"/>
<dbReference type="GO" id="GO:0000160">
    <property type="term" value="P:phosphorelay signal transduction system"/>
    <property type="evidence" value="ECO:0007669"/>
    <property type="project" value="InterPro"/>
</dbReference>
<dbReference type="OrthoDB" id="3208838at2"/>
<dbReference type="GO" id="GO:0003677">
    <property type="term" value="F:DNA binding"/>
    <property type="evidence" value="ECO:0007669"/>
    <property type="project" value="UniProtKB-UniRule"/>
</dbReference>
<evidence type="ECO:0000313" key="9">
    <source>
        <dbReference type="Proteomes" id="UP000245683"/>
    </source>
</evidence>